<keyword evidence="2" id="KW-1185">Reference proteome</keyword>
<evidence type="ECO:0000313" key="1">
    <source>
        <dbReference type="EMBL" id="PKI81491.1"/>
    </source>
</evidence>
<evidence type="ECO:0008006" key="3">
    <source>
        <dbReference type="Google" id="ProtNLM"/>
    </source>
</evidence>
<dbReference type="Proteomes" id="UP000233248">
    <property type="component" value="Unassembled WGS sequence"/>
</dbReference>
<comment type="caution">
    <text evidence="1">The sequence shown here is derived from an EMBL/GenBank/DDBJ whole genome shotgun (WGS) entry which is preliminary data.</text>
</comment>
<organism evidence="1 2">
    <name type="scientific">Malaciobacter halophilus</name>
    <dbReference type="NCBI Taxonomy" id="197482"/>
    <lineage>
        <taxon>Bacteria</taxon>
        <taxon>Pseudomonadati</taxon>
        <taxon>Campylobacterota</taxon>
        <taxon>Epsilonproteobacteria</taxon>
        <taxon>Campylobacterales</taxon>
        <taxon>Arcobacteraceae</taxon>
        <taxon>Malaciobacter</taxon>
    </lineage>
</organism>
<dbReference type="RefSeq" id="WP_101184056.1">
    <property type="nucleotide sequence ID" value="NZ_CP031218.1"/>
</dbReference>
<proteinExistence type="predicted"/>
<sequence length="115" mass="13327">MIEICKLTKRRVDPTSPDLPEKYKQVKIFSMAVGHGVGTVDFMECIKKMPEDEYLQIVNNCDEYAQFKLGNLTKYFEIEVFPEHAKLLVPQMPDCYLKTLFSSLDEGFIVIRKSI</sequence>
<dbReference type="AlphaFoldDB" id="A0A2N1J4L1"/>
<dbReference type="InterPro" id="IPR010005">
    <property type="entry name" value="Formate_DH_maturation_HycH"/>
</dbReference>
<gene>
    <name evidence="1" type="ORF">CP960_04110</name>
</gene>
<protein>
    <recommendedName>
        <fullName evidence="3">Formate hydrogenlyase</fullName>
    </recommendedName>
</protein>
<reference evidence="1 2" key="1">
    <citation type="submission" date="2017-09" db="EMBL/GenBank/DDBJ databases">
        <title>Genomics of the genus Arcobacter.</title>
        <authorList>
            <person name="Perez-Cataluna A."/>
            <person name="Figueras M.J."/>
            <person name="Salas-Masso N."/>
        </authorList>
    </citation>
    <scope>NUCLEOTIDE SEQUENCE [LARGE SCALE GENOMIC DNA]</scope>
    <source>
        <strain evidence="1 2">DSM 18005</strain>
    </source>
</reference>
<dbReference type="Pfam" id="PF07450">
    <property type="entry name" value="HycH"/>
    <property type="match status" value="1"/>
</dbReference>
<name>A0A2N1J4L1_9BACT</name>
<dbReference type="EMBL" id="NXIF01000015">
    <property type="protein sequence ID" value="PKI81491.1"/>
    <property type="molecule type" value="Genomic_DNA"/>
</dbReference>
<dbReference type="OrthoDB" id="5339731at2"/>
<accession>A0A2N1J4L1</accession>
<evidence type="ECO:0000313" key="2">
    <source>
        <dbReference type="Proteomes" id="UP000233248"/>
    </source>
</evidence>